<name>A0A1I6XT10_9FLAO</name>
<keyword evidence="1" id="KW-0521">NADP</keyword>
<dbReference type="GO" id="GO:0008218">
    <property type="term" value="P:bioluminescence"/>
    <property type="evidence" value="ECO:0007669"/>
    <property type="project" value="InterPro"/>
</dbReference>
<dbReference type="Pfam" id="PF05893">
    <property type="entry name" value="LuxC"/>
    <property type="match status" value="1"/>
</dbReference>
<dbReference type="InterPro" id="IPR008670">
    <property type="entry name" value="CoA_reduct_LuxC"/>
</dbReference>
<evidence type="ECO:0000256" key="1">
    <source>
        <dbReference type="ARBA" id="ARBA00022857"/>
    </source>
</evidence>
<dbReference type="OrthoDB" id="1522941at2"/>
<gene>
    <name evidence="2" type="ORF">SAMN05216474_0414</name>
</gene>
<dbReference type="InterPro" id="IPR016161">
    <property type="entry name" value="Ald_DH/histidinol_DH"/>
</dbReference>
<dbReference type="RefSeq" id="WP_090245785.1">
    <property type="nucleotide sequence ID" value="NZ_FPAS01000001.1"/>
</dbReference>
<keyword evidence="3" id="KW-1185">Reference proteome</keyword>
<dbReference type="GO" id="GO:0003995">
    <property type="term" value="F:acyl-CoA dehydrogenase activity"/>
    <property type="evidence" value="ECO:0007669"/>
    <property type="project" value="InterPro"/>
</dbReference>
<sequence>MTIEQRIKAFVALGKVMQHLGEGKEWESTALGVTAAEYEKLQRVINTQIHHNGWFSKDNVQTSLRNLASMLQEDALIEWVSKYKFTATGKRIAIIMAGNIPMVGFHDFLCVLLSGNKAVCKLSSEDKHLLPAFCEVLAKFDPQFFEYIEFVQGNLKNPDAVIATGSNNSAQYFEKYFGAYPNIIRKGRTSLAVLTGEETKEELEALGSDIFTHFGLGCRNVTQLLMPKDFDLDRFFGAIVGYGEIINHNKYANNYDYYRAIYLMNQDDLLENGFLLTKEDDKLFSPIGVLFYHRYENQEEVEQYLKDRAEDIQAVVGKNYLPFGSVQTPGLEDYADGVNTMEFIATLA</sequence>
<evidence type="ECO:0000313" key="2">
    <source>
        <dbReference type="EMBL" id="SFT41166.1"/>
    </source>
</evidence>
<dbReference type="Proteomes" id="UP000236454">
    <property type="component" value="Unassembled WGS sequence"/>
</dbReference>
<reference evidence="2 3" key="1">
    <citation type="submission" date="2016-10" db="EMBL/GenBank/DDBJ databases">
        <authorList>
            <person name="de Groot N.N."/>
        </authorList>
    </citation>
    <scope>NUCLEOTIDE SEQUENCE [LARGE SCALE GENOMIC DNA]</scope>
    <source>
        <strain evidence="2 3">CGMCC 1.7005</strain>
    </source>
</reference>
<dbReference type="EMBL" id="FPAS01000001">
    <property type="protein sequence ID" value="SFT41166.1"/>
    <property type="molecule type" value="Genomic_DNA"/>
</dbReference>
<evidence type="ECO:0000313" key="3">
    <source>
        <dbReference type="Proteomes" id="UP000236454"/>
    </source>
</evidence>
<dbReference type="SUPFAM" id="SSF53720">
    <property type="entry name" value="ALDH-like"/>
    <property type="match status" value="1"/>
</dbReference>
<organism evidence="2 3">
    <name type="scientific">Lishizhenia tianjinensis</name>
    <dbReference type="NCBI Taxonomy" id="477690"/>
    <lineage>
        <taxon>Bacteria</taxon>
        <taxon>Pseudomonadati</taxon>
        <taxon>Bacteroidota</taxon>
        <taxon>Flavobacteriia</taxon>
        <taxon>Flavobacteriales</taxon>
        <taxon>Crocinitomicaceae</taxon>
        <taxon>Lishizhenia</taxon>
    </lineage>
</organism>
<proteinExistence type="predicted"/>
<dbReference type="AlphaFoldDB" id="A0A1I6XT10"/>
<protein>
    <submittedName>
        <fullName evidence="2">Acyl-CoA reductase (LuxC)</fullName>
    </submittedName>
</protein>
<dbReference type="STRING" id="477690.SAMN05216474_0414"/>
<accession>A0A1I6XT10</accession>